<evidence type="ECO:0000313" key="10">
    <source>
        <dbReference type="EMBL" id="MBB6035179.1"/>
    </source>
</evidence>
<evidence type="ECO:0000256" key="2">
    <source>
        <dbReference type="ARBA" id="ARBA00022448"/>
    </source>
</evidence>
<organism evidence="10 11">
    <name type="scientific">Phytomonospora endophytica</name>
    <dbReference type="NCBI Taxonomy" id="714109"/>
    <lineage>
        <taxon>Bacteria</taxon>
        <taxon>Bacillati</taxon>
        <taxon>Actinomycetota</taxon>
        <taxon>Actinomycetes</taxon>
        <taxon>Micromonosporales</taxon>
        <taxon>Micromonosporaceae</taxon>
        <taxon>Phytomonospora</taxon>
    </lineage>
</organism>
<dbReference type="Proteomes" id="UP000548476">
    <property type="component" value="Unassembled WGS sequence"/>
</dbReference>
<dbReference type="PANTHER" id="PTHR36923:SF3">
    <property type="entry name" value="FERREDOXIN"/>
    <property type="match status" value="1"/>
</dbReference>
<proteinExistence type="predicted"/>
<evidence type="ECO:0000256" key="1">
    <source>
        <dbReference type="ARBA" id="ARBA00001927"/>
    </source>
</evidence>
<feature type="domain" description="Divergent 4Fe-4S mono-cluster" evidence="9">
    <location>
        <begin position="1"/>
        <end position="64"/>
    </location>
</feature>
<dbReference type="Pfam" id="PF06902">
    <property type="entry name" value="Fer4_19"/>
    <property type="match status" value="1"/>
</dbReference>
<dbReference type="InterPro" id="IPR010693">
    <property type="entry name" value="Divergent_4Fe-4S_mono-cluster"/>
</dbReference>
<keyword evidence="11" id="KW-1185">Reference proteome</keyword>
<evidence type="ECO:0000256" key="7">
    <source>
        <dbReference type="ARBA" id="ARBA00023291"/>
    </source>
</evidence>
<dbReference type="InterPro" id="IPR001080">
    <property type="entry name" value="3Fe4S_ferredoxin"/>
</dbReference>
<dbReference type="GO" id="GO:0009055">
    <property type="term" value="F:electron transfer activity"/>
    <property type="evidence" value="ECO:0007669"/>
    <property type="project" value="UniProtKB-UniRule"/>
</dbReference>
<comment type="caution">
    <text evidence="10">The sequence shown here is derived from an EMBL/GenBank/DDBJ whole genome shotgun (WGS) entry which is preliminary data.</text>
</comment>
<dbReference type="EMBL" id="JACHGT010000006">
    <property type="protein sequence ID" value="MBB6035179.1"/>
    <property type="molecule type" value="Genomic_DNA"/>
</dbReference>
<dbReference type="InterPro" id="IPR051269">
    <property type="entry name" value="Fe-S_cluster_ET"/>
</dbReference>
<dbReference type="PRINTS" id="PR00352">
    <property type="entry name" value="3FE4SFRDOXIN"/>
</dbReference>
<protein>
    <recommendedName>
        <fullName evidence="8">Ferredoxin</fullName>
    </recommendedName>
</protein>
<comment type="cofactor">
    <cofactor evidence="1">
        <name>[3Fe-4S] cluster</name>
        <dbReference type="ChEBI" id="CHEBI:21137"/>
    </cofactor>
</comment>
<gene>
    <name evidence="10" type="ORF">HNR73_003036</name>
</gene>
<keyword evidence="5 8" id="KW-0408">Iron</keyword>
<evidence type="ECO:0000256" key="4">
    <source>
        <dbReference type="ARBA" id="ARBA00022982"/>
    </source>
</evidence>
<dbReference type="PANTHER" id="PTHR36923">
    <property type="entry name" value="FERREDOXIN"/>
    <property type="match status" value="1"/>
</dbReference>
<evidence type="ECO:0000313" key="11">
    <source>
        <dbReference type="Proteomes" id="UP000548476"/>
    </source>
</evidence>
<keyword evidence="3 8" id="KW-0479">Metal-binding</keyword>
<dbReference type="Gene3D" id="3.30.70.20">
    <property type="match status" value="1"/>
</dbReference>
<accession>A0A841FRK2</accession>
<dbReference type="GO" id="GO:0005506">
    <property type="term" value="F:iron ion binding"/>
    <property type="evidence" value="ECO:0007669"/>
    <property type="project" value="UniProtKB-UniRule"/>
</dbReference>
<evidence type="ECO:0000259" key="9">
    <source>
        <dbReference type="Pfam" id="PF06902"/>
    </source>
</evidence>
<comment type="function">
    <text evidence="8">Ferredoxins are iron-sulfur proteins that transfer electrons in a wide variety of metabolic reactions.</text>
</comment>
<dbReference type="AlphaFoldDB" id="A0A841FRK2"/>
<keyword evidence="7" id="KW-0003">3Fe-4S</keyword>
<name>A0A841FRK2_9ACTN</name>
<evidence type="ECO:0000256" key="6">
    <source>
        <dbReference type="ARBA" id="ARBA00023014"/>
    </source>
</evidence>
<keyword evidence="4 8" id="KW-0249">Electron transport</keyword>
<keyword evidence="6 8" id="KW-0411">Iron-sulfur</keyword>
<evidence type="ECO:0000256" key="8">
    <source>
        <dbReference type="RuleBase" id="RU368020"/>
    </source>
</evidence>
<dbReference type="SUPFAM" id="SSF54862">
    <property type="entry name" value="4Fe-4S ferredoxins"/>
    <property type="match status" value="1"/>
</dbReference>
<reference evidence="10 11" key="1">
    <citation type="submission" date="2020-08" db="EMBL/GenBank/DDBJ databases">
        <title>Genomic Encyclopedia of Type Strains, Phase IV (KMG-IV): sequencing the most valuable type-strain genomes for metagenomic binning, comparative biology and taxonomic classification.</title>
        <authorList>
            <person name="Goeker M."/>
        </authorList>
    </citation>
    <scope>NUCLEOTIDE SEQUENCE [LARGE SCALE GENOMIC DNA]</scope>
    <source>
        <strain evidence="10 11">YIM 65646</strain>
    </source>
</reference>
<dbReference type="RefSeq" id="WP_184788041.1">
    <property type="nucleotide sequence ID" value="NZ_BONT01000006.1"/>
</dbReference>
<evidence type="ECO:0000256" key="3">
    <source>
        <dbReference type="ARBA" id="ARBA00022723"/>
    </source>
</evidence>
<sequence length="65" mass="6966">MRVIADREVCVGAGQCVLTEPDVFDQDPEDGRVLLLIAEPGKTYEDAVREACDLCPSGALSIAED</sequence>
<keyword evidence="2 8" id="KW-0813">Transport</keyword>
<dbReference type="GO" id="GO:0051538">
    <property type="term" value="F:3 iron, 4 sulfur cluster binding"/>
    <property type="evidence" value="ECO:0007669"/>
    <property type="project" value="UniProtKB-KW"/>
</dbReference>
<evidence type="ECO:0000256" key="5">
    <source>
        <dbReference type="ARBA" id="ARBA00023004"/>
    </source>
</evidence>